<dbReference type="EMBL" id="JBFBMH010000014">
    <property type="protein sequence ID" value="MEW1975512.1"/>
    <property type="molecule type" value="Genomic_DNA"/>
</dbReference>
<protein>
    <submittedName>
        <fullName evidence="3">Uncharacterized protein</fullName>
    </submittedName>
</protein>
<evidence type="ECO:0000313" key="3">
    <source>
        <dbReference type="EMBL" id="MEW1975512.1"/>
    </source>
</evidence>
<accession>A0ABV3LHY2</accession>
<evidence type="ECO:0000256" key="1">
    <source>
        <dbReference type="SAM" id="MobiDB-lite"/>
    </source>
</evidence>
<evidence type="ECO:0000313" key="4">
    <source>
        <dbReference type="Proteomes" id="UP001553715"/>
    </source>
</evidence>
<feature type="compositionally biased region" description="Low complexity" evidence="1">
    <location>
        <begin position="57"/>
        <end position="75"/>
    </location>
</feature>
<keyword evidence="2" id="KW-0812">Transmembrane</keyword>
<sequence length="75" mass="7752">MQPWAHVDAVPHCMPRAARAEAGELLPYDVAWNAAGGLLLLAGVAWTIALARRGHRAASAPPAGADAVTASDRGR</sequence>
<keyword evidence="2" id="KW-1133">Transmembrane helix</keyword>
<feature type="transmembrane region" description="Helical" evidence="2">
    <location>
        <begin position="30"/>
        <end position="51"/>
    </location>
</feature>
<comment type="caution">
    <text evidence="3">The sequence shown here is derived from an EMBL/GenBank/DDBJ whole genome shotgun (WGS) entry which is preliminary data.</text>
</comment>
<dbReference type="RefSeq" id="WP_143187273.1">
    <property type="nucleotide sequence ID" value="NZ_JAJVKR010000001.1"/>
</dbReference>
<organism evidence="3 4">
    <name type="scientific">Microbacterium profundi</name>
    <dbReference type="NCBI Taxonomy" id="450380"/>
    <lineage>
        <taxon>Bacteria</taxon>
        <taxon>Bacillati</taxon>
        <taxon>Actinomycetota</taxon>
        <taxon>Actinomycetes</taxon>
        <taxon>Micrococcales</taxon>
        <taxon>Microbacteriaceae</taxon>
        <taxon>Microbacterium</taxon>
    </lineage>
</organism>
<dbReference type="Proteomes" id="UP001553715">
    <property type="component" value="Unassembled WGS sequence"/>
</dbReference>
<name>A0ABV3LHY2_9MICO</name>
<keyword evidence="4" id="KW-1185">Reference proteome</keyword>
<feature type="region of interest" description="Disordered" evidence="1">
    <location>
        <begin position="55"/>
        <end position="75"/>
    </location>
</feature>
<reference evidence="3 4" key="1">
    <citation type="submission" date="2024-06" db="EMBL/GenBank/DDBJ databases">
        <title>The Natural Products Discovery Center: Release of the First 8490 Sequenced Strains for Exploring Actinobacteria Biosynthetic Diversity.</title>
        <authorList>
            <person name="Kalkreuter E."/>
            <person name="Kautsar S.A."/>
            <person name="Yang D."/>
            <person name="Bader C.D."/>
            <person name="Teijaro C.N."/>
            <person name="Fluegel L."/>
            <person name="Davis C.M."/>
            <person name="Simpson J.R."/>
            <person name="Lauterbach L."/>
            <person name="Steele A.D."/>
            <person name="Gui C."/>
            <person name="Meng S."/>
            <person name="Li G."/>
            <person name="Viehrig K."/>
            <person name="Ye F."/>
            <person name="Su P."/>
            <person name="Kiefer A.F."/>
            <person name="Nichols A."/>
            <person name="Cepeda A.J."/>
            <person name="Yan W."/>
            <person name="Fan B."/>
            <person name="Jiang Y."/>
            <person name="Adhikari A."/>
            <person name="Zheng C.-J."/>
            <person name="Schuster L."/>
            <person name="Cowan T.M."/>
            <person name="Smanski M.J."/>
            <person name="Chevrette M.G."/>
            <person name="De Carvalho L.P.S."/>
            <person name="Shen B."/>
        </authorList>
    </citation>
    <scope>NUCLEOTIDE SEQUENCE [LARGE SCALE GENOMIC DNA]</scope>
    <source>
        <strain evidence="3 4">NPDC077434</strain>
    </source>
</reference>
<proteinExistence type="predicted"/>
<evidence type="ECO:0000256" key="2">
    <source>
        <dbReference type="SAM" id="Phobius"/>
    </source>
</evidence>
<keyword evidence="2" id="KW-0472">Membrane</keyword>
<gene>
    <name evidence="3" type="ORF">AB0301_10625</name>
</gene>